<keyword evidence="1" id="KW-1133">Transmembrane helix</keyword>
<evidence type="ECO:0008006" key="4">
    <source>
        <dbReference type="Google" id="ProtNLM"/>
    </source>
</evidence>
<organism evidence="2 3">
    <name type="scientific">Pelagibacter phage Eyrgjafa EXVC018P</name>
    <dbReference type="NCBI Taxonomy" id="2736227"/>
    <lineage>
        <taxon>Viruses</taxon>
        <taxon>Duplodnaviria</taxon>
        <taxon>Heunggongvirae</taxon>
        <taxon>Uroviricota</taxon>
        <taxon>Caudoviricetes</taxon>
        <taxon>Autographivirales</taxon>
        <taxon>Fussvirus</taxon>
        <taxon>Fussvirus Eyrgjafa EXVC018P</taxon>
    </lineage>
</organism>
<evidence type="ECO:0000313" key="2">
    <source>
        <dbReference type="EMBL" id="QLF88176.1"/>
    </source>
</evidence>
<evidence type="ECO:0000256" key="1">
    <source>
        <dbReference type="SAM" id="Phobius"/>
    </source>
</evidence>
<sequence length="121" mass="13796">MLNFILPVLKNPLTRMIGSKVIDGINHKIEKDKIIRAKEIEAVKTVSVEQVRQQEHSIKDEVLTLLISAIFIFTFLPFSQPYMTKGFEILKSAPTEFWWAVLIVFSGSFGMSTLKNIKGKK</sequence>
<keyword evidence="1" id="KW-0812">Transmembrane</keyword>
<dbReference type="Proteomes" id="UP000594646">
    <property type="component" value="Genome"/>
</dbReference>
<feature type="transmembrane region" description="Helical" evidence="1">
    <location>
        <begin position="62"/>
        <end position="78"/>
    </location>
</feature>
<feature type="transmembrane region" description="Helical" evidence="1">
    <location>
        <begin position="98"/>
        <end position="117"/>
    </location>
</feature>
<dbReference type="EMBL" id="MT375523">
    <property type="protein sequence ID" value="QLF88176.1"/>
    <property type="molecule type" value="Genomic_DNA"/>
</dbReference>
<keyword evidence="3" id="KW-1185">Reference proteome</keyword>
<reference evidence="3" key="1">
    <citation type="submission" date="2020-04" db="EMBL/GenBank/DDBJ databases">
        <title>Efficient Dilution-to-Extinction isolation of novel virus-host model systems for fastidious heterotrophic bacteria.</title>
        <authorList>
            <person name="Buchholz H.H."/>
            <person name="Temperton B."/>
            <person name="Michelsen M."/>
            <person name="Allen M."/>
        </authorList>
    </citation>
    <scope>NUCLEOTIDE SEQUENCE [LARGE SCALE GENOMIC DNA]</scope>
</reference>
<keyword evidence="1" id="KW-0472">Membrane</keyword>
<accession>A0A7S6C5V3</accession>
<gene>
    <name evidence="2" type="ORF">Eyrgjafa_gp_31</name>
</gene>
<protein>
    <recommendedName>
        <fullName evidence="4">Holin of 3TMs, for gene-transfer release</fullName>
    </recommendedName>
</protein>
<evidence type="ECO:0000313" key="3">
    <source>
        <dbReference type="Proteomes" id="UP000594646"/>
    </source>
</evidence>
<name>A0A7S6C5V3_9CAUD</name>
<proteinExistence type="predicted"/>